<evidence type="ECO:0000256" key="2">
    <source>
        <dbReference type="ARBA" id="ARBA00022475"/>
    </source>
</evidence>
<evidence type="ECO:0000256" key="7">
    <source>
        <dbReference type="SAM" id="Phobius"/>
    </source>
</evidence>
<feature type="compositionally biased region" description="Basic and acidic residues" evidence="6">
    <location>
        <begin position="45"/>
        <end position="61"/>
    </location>
</feature>
<evidence type="ECO:0008006" key="11">
    <source>
        <dbReference type="Google" id="ProtNLM"/>
    </source>
</evidence>
<evidence type="ECO:0000256" key="4">
    <source>
        <dbReference type="ARBA" id="ARBA00022989"/>
    </source>
</evidence>
<dbReference type="InterPro" id="IPR022781">
    <property type="entry name" value="Flagellar_biosynth_FliO"/>
</dbReference>
<dbReference type="AlphaFoldDB" id="D2R539"/>
<evidence type="ECO:0000256" key="3">
    <source>
        <dbReference type="ARBA" id="ARBA00022692"/>
    </source>
</evidence>
<proteinExistence type="predicted"/>
<gene>
    <name evidence="9" type="ordered locus">Psta_4354</name>
</gene>
<sequence precursor="true">MLVLMSQALLLLLASTASAQSSNHYAPPGGFSSPERPASFYGKPINHDRPLVAEQPVDPRARPATNYASAPLPSRSASEPASFSAPEQPLPIANASAGSSLKLPPRQAPKTLERAKAPTSSTSALMTMGGALAAVLGLFFCLVVLSKKFQPAGGGALPKEAIEVLGRTALAGRQQLQLVRVGGKLILVALTAGSAETLTEITDPHEVERLTAMCRRSQPGSSTQTFQQVVSEIEREPVSRGFLGENSSSRGGSNAGSARRIS</sequence>
<name>D2R539_PIRSD</name>
<keyword evidence="5 7" id="KW-0472">Membrane</keyword>
<keyword evidence="4 7" id="KW-1133">Transmembrane helix</keyword>
<dbReference type="HOGENOM" id="CLU_1061109_0_0_0"/>
<protein>
    <recommendedName>
        <fullName evidence="11">Flagellar biosynthesis protein FliO</fullName>
    </recommendedName>
</protein>
<evidence type="ECO:0000256" key="5">
    <source>
        <dbReference type="ARBA" id="ARBA00023136"/>
    </source>
</evidence>
<reference evidence="9 10" key="1">
    <citation type="journal article" date="2009" name="Stand. Genomic Sci.">
        <title>Complete genome sequence of Pirellula staleyi type strain (ATCC 27377).</title>
        <authorList>
            <person name="Clum A."/>
            <person name="Tindall B.J."/>
            <person name="Sikorski J."/>
            <person name="Ivanova N."/>
            <person name="Mavrommatis K."/>
            <person name="Lucas S."/>
            <person name="Glavina del Rio T."/>
            <person name="Nolan M."/>
            <person name="Chen F."/>
            <person name="Tice H."/>
            <person name="Pitluck S."/>
            <person name="Cheng J.F."/>
            <person name="Chertkov O."/>
            <person name="Brettin T."/>
            <person name="Han C."/>
            <person name="Detter J.C."/>
            <person name="Kuske C."/>
            <person name="Bruce D."/>
            <person name="Goodwin L."/>
            <person name="Ovchinikova G."/>
            <person name="Pati A."/>
            <person name="Mikhailova N."/>
            <person name="Chen A."/>
            <person name="Palaniappan K."/>
            <person name="Land M."/>
            <person name="Hauser L."/>
            <person name="Chang Y.J."/>
            <person name="Jeffries C.D."/>
            <person name="Chain P."/>
            <person name="Rohde M."/>
            <person name="Goker M."/>
            <person name="Bristow J."/>
            <person name="Eisen J.A."/>
            <person name="Markowitz V."/>
            <person name="Hugenholtz P."/>
            <person name="Kyrpides N.C."/>
            <person name="Klenk H.P."/>
            <person name="Lapidus A."/>
        </authorList>
    </citation>
    <scope>NUCLEOTIDE SEQUENCE [LARGE SCALE GENOMIC DNA]</scope>
    <source>
        <strain evidence="10">ATCC 27377 / DSM 6068 / ICPB 4128</strain>
    </source>
</reference>
<evidence type="ECO:0000256" key="6">
    <source>
        <dbReference type="SAM" id="MobiDB-lite"/>
    </source>
</evidence>
<dbReference type="eggNOG" id="COG3190">
    <property type="taxonomic scope" value="Bacteria"/>
</dbReference>
<feature type="compositionally biased region" description="Low complexity" evidence="6">
    <location>
        <begin position="246"/>
        <end position="262"/>
    </location>
</feature>
<dbReference type="GO" id="GO:0044781">
    <property type="term" value="P:bacterial-type flagellum organization"/>
    <property type="evidence" value="ECO:0007669"/>
    <property type="project" value="InterPro"/>
</dbReference>
<feature type="region of interest" description="Disordered" evidence="6">
    <location>
        <begin position="22"/>
        <end position="117"/>
    </location>
</feature>
<keyword evidence="10" id="KW-1185">Reference proteome</keyword>
<dbReference type="STRING" id="530564.Psta_4354"/>
<feature type="region of interest" description="Disordered" evidence="6">
    <location>
        <begin position="240"/>
        <end position="262"/>
    </location>
</feature>
<dbReference type="Proteomes" id="UP000001887">
    <property type="component" value="Chromosome"/>
</dbReference>
<feature type="signal peptide" evidence="8">
    <location>
        <begin position="1"/>
        <end position="19"/>
    </location>
</feature>
<evidence type="ECO:0000256" key="8">
    <source>
        <dbReference type="SAM" id="SignalP"/>
    </source>
</evidence>
<dbReference type="Pfam" id="PF04347">
    <property type="entry name" value="FliO"/>
    <property type="match status" value="1"/>
</dbReference>
<keyword evidence="8" id="KW-0732">Signal</keyword>
<evidence type="ECO:0000256" key="1">
    <source>
        <dbReference type="ARBA" id="ARBA00004236"/>
    </source>
</evidence>
<feature type="chain" id="PRO_5003035473" description="Flagellar biosynthesis protein FliO" evidence="8">
    <location>
        <begin position="20"/>
        <end position="262"/>
    </location>
</feature>
<comment type="subcellular location">
    <subcellularLocation>
        <location evidence="1">Cell membrane</location>
    </subcellularLocation>
</comment>
<organism evidence="9 10">
    <name type="scientific">Pirellula staleyi (strain ATCC 27377 / DSM 6068 / ICPB 4128)</name>
    <name type="common">Pirella staleyi</name>
    <dbReference type="NCBI Taxonomy" id="530564"/>
    <lineage>
        <taxon>Bacteria</taxon>
        <taxon>Pseudomonadati</taxon>
        <taxon>Planctomycetota</taxon>
        <taxon>Planctomycetia</taxon>
        <taxon>Pirellulales</taxon>
        <taxon>Pirellulaceae</taxon>
        <taxon>Pirellula</taxon>
    </lineage>
</organism>
<evidence type="ECO:0000313" key="10">
    <source>
        <dbReference type="Proteomes" id="UP000001887"/>
    </source>
</evidence>
<accession>D2R539</accession>
<dbReference type="KEGG" id="psl:Psta_4354"/>
<evidence type="ECO:0000313" key="9">
    <source>
        <dbReference type="EMBL" id="ADB19001.1"/>
    </source>
</evidence>
<dbReference type="EMBL" id="CP001848">
    <property type="protein sequence ID" value="ADB19001.1"/>
    <property type="molecule type" value="Genomic_DNA"/>
</dbReference>
<dbReference type="GO" id="GO:0016020">
    <property type="term" value="C:membrane"/>
    <property type="evidence" value="ECO:0007669"/>
    <property type="project" value="InterPro"/>
</dbReference>
<feature type="compositionally biased region" description="Low complexity" evidence="6">
    <location>
        <begin position="73"/>
        <end position="86"/>
    </location>
</feature>
<keyword evidence="3 7" id="KW-0812">Transmembrane</keyword>
<keyword evidence="2" id="KW-1003">Cell membrane</keyword>
<feature type="transmembrane region" description="Helical" evidence="7">
    <location>
        <begin position="124"/>
        <end position="145"/>
    </location>
</feature>